<proteinExistence type="predicted"/>
<dbReference type="EMBL" id="AODQ01000168">
    <property type="protein sequence ID" value="EMR00914.1"/>
    <property type="molecule type" value="Genomic_DNA"/>
</dbReference>
<gene>
    <name evidence="1" type="ORF">ADICEAN_03961</name>
</gene>
<comment type="caution">
    <text evidence="1">The sequence shown here is derived from an EMBL/GenBank/DDBJ whole genome shotgun (WGS) entry which is preliminary data.</text>
</comment>
<keyword evidence="2" id="KW-1185">Reference proteome</keyword>
<evidence type="ECO:0000313" key="2">
    <source>
        <dbReference type="Proteomes" id="UP000011910"/>
    </source>
</evidence>
<organism evidence="1 2">
    <name type="scientific">Cesiribacter andamanensis AMV16</name>
    <dbReference type="NCBI Taxonomy" id="1279009"/>
    <lineage>
        <taxon>Bacteria</taxon>
        <taxon>Pseudomonadati</taxon>
        <taxon>Bacteroidota</taxon>
        <taxon>Cytophagia</taxon>
        <taxon>Cytophagales</taxon>
        <taxon>Cesiribacteraceae</taxon>
        <taxon>Cesiribacter</taxon>
    </lineage>
</organism>
<dbReference type="Proteomes" id="UP000011910">
    <property type="component" value="Unassembled WGS sequence"/>
</dbReference>
<dbReference type="AlphaFoldDB" id="M7NQY5"/>
<protein>
    <submittedName>
        <fullName evidence="1">Uncharacterized protein</fullName>
    </submittedName>
</protein>
<accession>M7NQY5</accession>
<evidence type="ECO:0000313" key="1">
    <source>
        <dbReference type="EMBL" id="EMR00914.1"/>
    </source>
</evidence>
<sequence length="113" mass="12674">MPYFMDASLIQIPESSPDPGSVDAHLRPIIDFLIARGNQPLSQGFNKDKWGLRSFSFKKPLPAELIRRKFSFPENIKVAEYNTYGGAVVVDMKHALIIRQEGESHFSEAAPTP</sequence>
<name>M7NQY5_9BACT</name>
<reference evidence="1 2" key="1">
    <citation type="journal article" date="2013" name="Genome Announc.">
        <title>Draft Genome Sequence of Cesiribacter andamanensis Strain AMV16T, Isolated from a Soil Sample from a Mud Volcano in the Andaman Islands, India.</title>
        <authorList>
            <person name="Shivaji S."/>
            <person name="Ara S."/>
            <person name="Begum Z."/>
            <person name="Srinivas T.N."/>
            <person name="Singh A."/>
            <person name="Kumar Pinnaka A."/>
        </authorList>
    </citation>
    <scope>NUCLEOTIDE SEQUENCE [LARGE SCALE GENOMIC DNA]</scope>
    <source>
        <strain evidence="1 2">AMV16</strain>
    </source>
</reference>